<feature type="binding site" evidence="13">
    <location>
        <position position="63"/>
    </location>
    <ligand>
        <name>Zn(2+)</name>
        <dbReference type="ChEBI" id="CHEBI:29105"/>
        <label>1</label>
        <note>catalytic</note>
    </ligand>
</feature>
<comment type="subunit">
    <text evidence="10">Homodimer, may be a subunit of the RNA degradosome.</text>
</comment>
<dbReference type="HAMAP" id="MF_01491">
    <property type="entry name" value="RNase_J_bact"/>
    <property type="match status" value="1"/>
</dbReference>
<evidence type="ECO:0000256" key="12">
    <source>
        <dbReference type="PIRSR" id="PIRSR004803-2"/>
    </source>
</evidence>
<dbReference type="InterPro" id="IPR001587">
    <property type="entry name" value="RNase_J_CS"/>
</dbReference>
<dbReference type="EMBL" id="CP017634">
    <property type="protein sequence ID" value="ATW28363.1"/>
    <property type="molecule type" value="Genomic_DNA"/>
</dbReference>
<evidence type="ECO:0000313" key="16">
    <source>
        <dbReference type="Proteomes" id="UP000323521"/>
    </source>
</evidence>
<dbReference type="GO" id="GO:0006364">
    <property type="term" value="P:rRNA processing"/>
    <property type="evidence" value="ECO:0007669"/>
    <property type="project" value="UniProtKB-UniRule"/>
</dbReference>
<dbReference type="InterPro" id="IPR004613">
    <property type="entry name" value="RNase_J"/>
</dbReference>
<evidence type="ECO:0000256" key="2">
    <source>
        <dbReference type="ARBA" id="ARBA00022490"/>
    </source>
</evidence>
<evidence type="ECO:0000256" key="8">
    <source>
        <dbReference type="ARBA" id="ARBA00022839"/>
    </source>
</evidence>
<comment type="subcellular location">
    <subcellularLocation>
        <location evidence="1 10">Cytoplasm</location>
    </subcellularLocation>
</comment>
<feature type="binding site" evidence="13">
    <location>
        <position position="128"/>
    </location>
    <ligand>
        <name>Zn(2+)</name>
        <dbReference type="ChEBI" id="CHEBI:29105"/>
        <label>1</label>
        <note>catalytic</note>
    </ligand>
</feature>
<comment type="function">
    <text evidence="10">An RNase that has 5'-3' exonuclease and possibly endonuclease activity. Involved in maturation of rRNA and in some organisms also mRNA maturation and/or decay.</text>
</comment>
<evidence type="ECO:0000259" key="14">
    <source>
        <dbReference type="SMART" id="SM00849"/>
    </source>
</evidence>
<dbReference type="AlphaFoldDB" id="A0A3G1L0R8"/>
<keyword evidence="6 10" id="KW-0378">Hydrolase</keyword>
<name>A0A3G1L0R8_FORW1</name>
<dbReference type="Proteomes" id="UP000323521">
    <property type="component" value="Chromosome"/>
</dbReference>
<dbReference type="InterPro" id="IPR042173">
    <property type="entry name" value="RNase_J_2"/>
</dbReference>
<dbReference type="Gene3D" id="3.10.20.580">
    <property type="match status" value="1"/>
</dbReference>
<dbReference type="NCBIfam" id="TIGR00649">
    <property type="entry name" value="MG423"/>
    <property type="match status" value="1"/>
</dbReference>
<dbReference type="PROSITE" id="PS01292">
    <property type="entry name" value="UPF0036"/>
    <property type="match status" value="1"/>
</dbReference>
<dbReference type="InterPro" id="IPR030854">
    <property type="entry name" value="RNase_J_bac"/>
</dbReference>
<dbReference type="PIRSF" id="PIRSF004803">
    <property type="entry name" value="RnjA"/>
    <property type="match status" value="1"/>
</dbReference>
<evidence type="ECO:0000256" key="1">
    <source>
        <dbReference type="ARBA" id="ARBA00004496"/>
    </source>
</evidence>
<dbReference type="InterPro" id="IPR041636">
    <property type="entry name" value="RNase_J_C"/>
</dbReference>
<keyword evidence="8 10" id="KW-0269">Exonuclease</keyword>
<evidence type="ECO:0000256" key="11">
    <source>
        <dbReference type="PIRSR" id="PIRSR004803-1"/>
    </source>
</evidence>
<evidence type="ECO:0000256" key="10">
    <source>
        <dbReference type="HAMAP-Rule" id="MF_01491"/>
    </source>
</evidence>
<dbReference type="GO" id="GO:0005737">
    <property type="term" value="C:cytoplasm"/>
    <property type="evidence" value="ECO:0007669"/>
    <property type="project" value="UniProtKB-SubCell"/>
</dbReference>
<dbReference type="InterPro" id="IPR036866">
    <property type="entry name" value="RibonucZ/Hydroxyglut_hydro"/>
</dbReference>
<keyword evidence="3 10" id="KW-0540">Nuclease</keyword>
<comment type="similarity">
    <text evidence="10">Belongs to the metallo-beta-lactamase superfamily. RNA-metabolizing metallo-beta-lactamase-like family. Bacterial RNase J subfamily.</text>
</comment>
<dbReference type="KEGG" id="fwa:DCMF_04940"/>
<keyword evidence="10" id="KW-0698">rRNA processing</keyword>
<feature type="binding site" evidence="12">
    <location>
        <begin position="219"/>
        <end position="221"/>
    </location>
    <ligand>
        <name>substrate</name>
    </ligand>
</feature>
<dbReference type="Pfam" id="PF07521">
    <property type="entry name" value="RMMBL"/>
    <property type="match status" value="1"/>
</dbReference>
<proteinExistence type="inferred from homology"/>
<dbReference type="GO" id="GO:0008270">
    <property type="term" value="F:zinc ion binding"/>
    <property type="evidence" value="ECO:0007669"/>
    <property type="project" value="InterPro"/>
</dbReference>
<comment type="cofactor">
    <cofactor evidence="13">
        <name>Zn(2+)</name>
        <dbReference type="ChEBI" id="CHEBI:29105"/>
    </cofactor>
    <text evidence="13">Binds 2 Zn(2+) ions per subunit. It is not clear if Zn(2+) or Mg(2+) is physiologically important.</text>
</comment>
<feature type="binding site" evidence="13">
    <location>
        <position position="377"/>
    </location>
    <ligand>
        <name>Zn(2+)</name>
        <dbReference type="ChEBI" id="CHEBI:29105"/>
        <label>1</label>
        <note>catalytic</note>
    </ligand>
</feature>
<feature type="binding site" evidence="13">
    <location>
        <position position="430"/>
    </location>
    <ligand>
        <name>Ca(2+)</name>
        <dbReference type="ChEBI" id="CHEBI:29108"/>
    </ligand>
</feature>
<keyword evidence="9 10" id="KW-0694">RNA-binding</keyword>
<feature type="binding site" evidence="13">
    <location>
        <position position="61"/>
    </location>
    <ligand>
        <name>Zn(2+)</name>
        <dbReference type="ChEBI" id="CHEBI:29105"/>
        <label>1</label>
        <note>catalytic</note>
    </ligand>
</feature>
<feature type="active site" description="Proton donor" evidence="11">
    <location>
        <position position="182"/>
    </location>
</feature>
<keyword evidence="16" id="KW-1185">Reference proteome</keyword>
<evidence type="ECO:0000256" key="4">
    <source>
        <dbReference type="ARBA" id="ARBA00022723"/>
    </source>
</evidence>
<feature type="binding site" evidence="13">
    <location>
        <position position="150"/>
    </location>
    <ligand>
        <name>Zn(2+)</name>
        <dbReference type="ChEBI" id="CHEBI:29105"/>
        <label>1</label>
        <note>catalytic</note>
    </ligand>
</feature>
<dbReference type="InterPro" id="IPR011108">
    <property type="entry name" value="RMMBL"/>
</dbReference>
<keyword evidence="4 13" id="KW-0479">Metal-binding</keyword>
<keyword evidence="13" id="KW-0106">Calcium</keyword>
<dbReference type="SUPFAM" id="SSF56281">
    <property type="entry name" value="Metallo-hydrolase/oxidoreductase"/>
    <property type="match status" value="1"/>
</dbReference>
<dbReference type="PANTHER" id="PTHR43694">
    <property type="entry name" value="RIBONUCLEASE J"/>
    <property type="match status" value="1"/>
</dbReference>
<organism evidence="15 16">
    <name type="scientific">Formimonas warabiya</name>
    <dbReference type="NCBI Taxonomy" id="1761012"/>
    <lineage>
        <taxon>Bacteria</taxon>
        <taxon>Bacillati</taxon>
        <taxon>Bacillota</taxon>
        <taxon>Clostridia</taxon>
        <taxon>Eubacteriales</taxon>
        <taxon>Peptococcaceae</taxon>
        <taxon>Candidatus Formimonas</taxon>
    </lineage>
</organism>
<keyword evidence="2 10" id="KW-0963">Cytoplasm</keyword>
<dbReference type="PANTHER" id="PTHR43694:SF1">
    <property type="entry name" value="RIBONUCLEASE J"/>
    <property type="match status" value="1"/>
</dbReference>
<evidence type="ECO:0000256" key="7">
    <source>
        <dbReference type="ARBA" id="ARBA00022833"/>
    </source>
</evidence>
<feature type="binding site" evidence="13">
    <location>
        <position position="36"/>
    </location>
    <ligand>
        <name>Ca(2+)</name>
        <dbReference type="ChEBI" id="CHEBI:29108"/>
    </ligand>
</feature>
<evidence type="ECO:0000256" key="5">
    <source>
        <dbReference type="ARBA" id="ARBA00022759"/>
    </source>
</evidence>
<dbReference type="Pfam" id="PF00753">
    <property type="entry name" value="Lactamase_B"/>
    <property type="match status" value="1"/>
</dbReference>
<feature type="binding site" evidence="13">
    <location>
        <position position="65"/>
    </location>
    <ligand>
        <name>Zn(2+)</name>
        <dbReference type="ChEBI" id="CHEBI:29105"/>
        <label>1</label>
        <note>catalytic</note>
    </ligand>
</feature>
<evidence type="ECO:0000256" key="13">
    <source>
        <dbReference type="PIRSR" id="PIRSR004803-3"/>
    </source>
</evidence>
<dbReference type="GO" id="GO:0004534">
    <property type="term" value="F:5'-3' RNA exonuclease activity"/>
    <property type="evidence" value="ECO:0007669"/>
    <property type="project" value="UniProtKB-UniRule"/>
</dbReference>
<dbReference type="SMART" id="SM00849">
    <property type="entry name" value="Lactamase_B"/>
    <property type="match status" value="1"/>
</dbReference>
<evidence type="ECO:0000313" key="15">
    <source>
        <dbReference type="EMBL" id="ATW28363.1"/>
    </source>
</evidence>
<gene>
    <name evidence="10" type="primary">rnj</name>
    <name evidence="15" type="ORF">DCMF_04940</name>
</gene>
<protein>
    <recommendedName>
        <fullName evidence="10">Ribonuclease J</fullName>
        <shortName evidence="10">RNase J</shortName>
        <ecNumber evidence="10">3.1.-.-</ecNumber>
    </recommendedName>
</protein>
<comment type="cofactor">
    <cofactor evidence="13">
        <name>Ca(2+)</name>
        <dbReference type="ChEBI" id="CHEBI:29108"/>
    </cofactor>
    <text evidence="13">Binds 1 Ca(2+) cation per subunit. Seen in 1 crystal structure, it is not clear if it is physiologically important.</text>
</comment>
<accession>A0A3G1L0R8</accession>
<feature type="domain" description="Metallo-beta-lactamase" evidence="14">
    <location>
        <begin position="8"/>
        <end position="202"/>
    </location>
</feature>
<dbReference type="Pfam" id="PF22505">
    <property type="entry name" value="RNase_J_b_CASP"/>
    <property type="match status" value="1"/>
</dbReference>
<sequence length="542" mass="59658">MGGLGEIGKNMMAIKYEDSIIVIDAGMMFPEDELLGVDIVIPDYTYLLENKSQIKGIILTHGHEDHIGALPYVLKDLDVPVYGTRLTLGLLQGKLKEHQINSANLNVVKPRDILKIEPFKIEFIRVSHSIADAVAVAVHTPLGIILHTGDFKFDMTPIDGDTLDFHKFASIGEQGVLVMMSDSTNVERPGYTLSEKSVGETFDETFRLAKSRIIMASFASNVHRVQQAIWAAAKYNRKVAVVGRSLVNVVSIASELGYLKIPRNTLIDIDEVGQVPGNRVVILTTGSQGEPMSGLTRMALSEHKQIQIMPGDTIIISAVPIPGNEKSVARTIDHLFKLGADVIHESIAGIHVSGHASQEELKLMINLVKPKFFVPVHGEYRMLYKHAKLAEQMGIPPENIFVGENGQVLDFTKRKGQANGRVHAGRVLIDGLGVGDVGNVVLRDRKQLSQDGIFIITLTIEKSTGAVLAGPEVVSRGFVYVKESERLMEDAREKVKDVLAKTDPEKIKDWAGIKSGIRDTLGKFLYEKTKRKPMILPIISEM</sequence>
<evidence type="ECO:0000256" key="9">
    <source>
        <dbReference type="ARBA" id="ARBA00022884"/>
    </source>
</evidence>
<dbReference type="InterPro" id="IPR001279">
    <property type="entry name" value="Metallo-B-lactamas"/>
</dbReference>
<dbReference type="EC" id="3.1.-.-" evidence="10"/>
<dbReference type="Gene3D" id="3.40.50.10710">
    <property type="entry name" value="Metallo-hydrolase/oxidoreductase"/>
    <property type="match status" value="1"/>
</dbReference>
<dbReference type="Pfam" id="PF17770">
    <property type="entry name" value="RNase_J_C"/>
    <property type="match status" value="1"/>
</dbReference>
<dbReference type="Gene3D" id="3.60.15.10">
    <property type="entry name" value="Ribonuclease Z/Hydroxyacylglutathione hydrolase-like"/>
    <property type="match status" value="1"/>
</dbReference>
<evidence type="ECO:0000256" key="6">
    <source>
        <dbReference type="ARBA" id="ARBA00022801"/>
    </source>
</evidence>
<keyword evidence="7 13" id="KW-0862">Zinc</keyword>
<feature type="binding site" evidence="13">
    <location>
        <position position="38"/>
    </location>
    <ligand>
        <name>Ca(2+)</name>
        <dbReference type="ChEBI" id="CHEBI:29108"/>
    </ligand>
</feature>
<feature type="binding site" evidence="13">
    <location>
        <position position="66"/>
    </location>
    <ligand>
        <name>Zn(2+)</name>
        <dbReference type="ChEBI" id="CHEBI:29105"/>
        <label>1</label>
        <note>catalytic</note>
    </ligand>
</feature>
<keyword evidence="5 10" id="KW-0255">Endonuclease</keyword>
<feature type="active site" description="Proton acceptor" evidence="11">
    <location>
        <position position="355"/>
    </location>
</feature>
<reference evidence="15 16" key="1">
    <citation type="submission" date="2016-10" db="EMBL/GenBank/DDBJ databases">
        <title>Complete Genome Sequence of Peptococcaceae strain DCMF.</title>
        <authorList>
            <person name="Edwards R.J."/>
            <person name="Holland S.I."/>
            <person name="Deshpande N.P."/>
            <person name="Wong Y.K."/>
            <person name="Ertan H."/>
            <person name="Manefield M."/>
            <person name="Russell T.L."/>
            <person name="Lee M.J."/>
        </authorList>
    </citation>
    <scope>NUCLEOTIDE SEQUENCE [LARGE SCALE GENOMIC DNA]</scope>
    <source>
        <strain evidence="15 16">DCMF</strain>
    </source>
</reference>
<dbReference type="CDD" id="cd07714">
    <property type="entry name" value="RNaseJ_MBL-fold"/>
    <property type="match status" value="1"/>
</dbReference>
<dbReference type="GO" id="GO:0004521">
    <property type="term" value="F:RNA endonuclease activity"/>
    <property type="evidence" value="ECO:0007669"/>
    <property type="project" value="UniProtKB-UniRule"/>
</dbReference>
<feature type="binding site" evidence="10 12">
    <location>
        <begin position="351"/>
        <end position="355"/>
    </location>
    <ligand>
        <name>substrate</name>
    </ligand>
</feature>
<dbReference type="InterPro" id="IPR055132">
    <property type="entry name" value="RNase_J_b_CASP"/>
</dbReference>
<evidence type="ECO:0000256" key="3">
    <source>
        <dbReference type="ARBA" id="ARBA00022722"/>
    </source>
</evidence>
<dbReference type="GO" id="GO:0003723">
    <property type="term" value="F:RNA binding"/>
    <property type="evidence" value="ECO:0007669"/>
    <property type="project" value="UniProtKB-UniRule"/>
</dbReference>
<dbReference type="FunFam" id="3.10.20.580:FF:000001">
    <property type="entry name" value="Ribonuclease J"/>
    <property type="match status" value="1"/>
</dbReference>